<evidence type="ECO:0000256" key="2">
    <source>
        <dbReference type="PROSITE-ProRule" id="PRU00335"/>
    </source>
</evidence>
<evidence type="ECO:0000259" key="3">
    <source>
        <dbReference type="PROSITE" id="PS50977"/>
    </source>
</evidence>
<reference evidence="5" key="1">
    <citation type="submission" date="2016-11" db="EMBL/GenBank/DDBJ databases">
        <authorList>
            <person name="Varghese N."/>
            <person name="Submissions S."/>
        </authorList>
    </citation>
    <scope>NUCLEOTIDE SEQUENCE [LARGE SCALE GENOMIC DNA]</scope>
    <source>
        <strain evidence="5">DSM 15449</strain>
    </source>
</reference>
<dbReference type="STRING" id="1121420.SAMN02746098_02034"/>
<evidence type="ECO:0000256" key="1">
    <source>
        <dbReference type="ARBA" id="ARBA00023125"/>
    </source>
</evidence>
<gene>
    <name evidence="4" type="ORF">SAMN02746098_02034</name>
</gene>
<dbReference type="Gene3D" id="1.10.357.10">
    <property type="entry name" value="Tetracycline Repressor, domain 2"/>
    <property type="match status" value="1"/>
</dbReference>
<feature type="domain" description="HTH tetR-type" evidence="3">
    <location>
        <begin position="13"/>
        <end position="73"/>
    </location>
</feature>
<protein>
    <submittedName>
        <fullName evidence="4">Transcriptional regulator, TetR family</fullName>
    </submittedName>
</protein>
<dbReference type="PROSITE" id="PS50977">
    <property type="entry name" value="HTH_TETR_2"/>
    <property type="match status" value="1"/>
</dbReference>
<organism evidence="4 5">
    <name type="scientific">Desulfosporosinus lacus DSM 15449</name>
    <dbReference type="NCBI Taxonomy" id="1121420"/>
    <lineage>
        <taxon>Bacteria</taxon>
        <taxon>Bacillati</taxon>
        <taxon>Bacillota</taxon>
        <taxon>Clostridia</taxon>
        <taxon>Eubacteriales</taxon>
        <taxon>Desulfitobacteriaceae</taxon>
        <taxon>Desulfosporosinus</taxon>
    </lineage>
</organism>
<dbReference type="InterPro" id="IPR050624">
    <property type="entry name" value="HTH-type_Tx_Regulator"/>
</dbReference>
<accession>A0A1M5XHZ9</accession>
<dbReference type="SUPFAM" id="SSF46689">
    <property type="entry name" value="Homeodomain-like"/>
    <property type="match status" value="1"/>
</dbReference>
<name>A0A1M5XHZ9_9FIRM</name>
<evidence type="ECO:0000313" key="4">
    <source>
        <dbReference type="EMBL" id="SHH99440.1"/>
    </source>
</evidence>
<dbReference type="InterPro" id="IPR036271">
    <property type="entry name" value="Tet_transcr_reg_TetR-rel_C_sf"/>
</dbReference>
<proteinExistence type="predicted"/>
<sequence>MLQELSRRERKKIQTKKTIAGIALKLFFSKGLNETTVAEIMEKAALGTGTFYNYFESKEAILKYCLAERIESAKQTCEDIKTSSLNATLKLSQMLQAVGKTHEENQLLISLYMKFYHNPDKGDKKAPHGEWFKEILSTIIIEGQVKNEFRKDIPPEIIIEMFSGILQSTMSSKLEFSFIANINYKHSLLLEGVIKRNDGEV</sequence>
<keyword evidence="5" id="KW-1185">Reference proteome</keyword>
<dbReference type="InterPro" id="IPR023772">
    <property type="entry name" value="DNA-bd_HTH_TetR-type_CS"/>
</dbReference>
<evidence type="ECO:0000313" key="5">
    <source>
        <dbReference type="Proteomes" id="UP000183954"/>
    </source>
</evidence>
<dbReference type="AlphaFoldDB" id="A0A1M5XHZ9"/>
<dbReference type="EMBL" id="FQXJ01000006">
    <property type="protein sequence ID" value="SHH99440.1"/>
    <property type="molecule type" value="Genomic_DNA"/>
</dbReference>
<dbReference type="InterPro" id="IPR001647">
    <property type="entry name" value="HTH_TetR"/>
</dbReference>
<dbReference type="OrthoDB" id="268339at2"/>
<dbReference type="PRINTS" id="PR00455">
    <property type="entry name" value="HTHTETR"/>
</dbReference>
<keyword evidence="1 2" id="KW-0238">DNA-binding</keyword>
<dbReference type="RefSeq" id="WP_073029617.1">
    <property type="nucleotide sequence ID" value="NZ_FQXJ01000006.1"/>
</dbReference>
<dbReference type="PROSITE" id="PS01081">
    <property type="entry name" value="HTH_TETR_1"/>
    <property type="match status" value="1"/>
</dbReference>
<dbReference type="Proteomes" id="UP000183954">
    <property type="component" value="Unassembled WGS sequence"/>
</dbReference>
<dbReference type="PANTHER" id="PTHR43479:SF11">
    <property type="entry name" value="ACREF_ENVCD OPERON REPRESSOR-RELATED"/>
    <property type="match status" value="1"/>
</dbReference>
<dbReference type="PANTHER" id="PTHR43479">
    <property type="entry name" value="ACREF/ENVCD OPERON REPRESSOR-RELATED"/>
    <property type="match status" value="1"/>
</dbReference>
<dbReference type="GO" id="GO:0003677">
    <property type="term" value="F:DNA binding"/>
    <property type="evidence" value="ECO:0007669"/>
    <property type="project" value="UniProtKB-UniRule"/>
</dbReference>
<dbReference type="InterPro" id="IPR009057">
    <property type="entry name" value="Homeodomain-like_sf"/>
</dbReference>
<dbReference type="SUPFAM" id="SSF48498">
    <property type="entry name" value="Tetracyclin repressor-like, C-terminal domain"/>
    <property type="match status" value="1"/>
</dbReference>
<feature type="DNA-binding region" description="H-T-H motif" evidence="2">
    <location>
        <begin position="36"/>
        <end position="55"/>
    </location>
</feature>
<dbReference type="Pfam" id="PF00440">
    <property type="entry name" value="TetR_N"/>
    <property type="match status" value="1"/>
</dbReference>